<feature type="domain" description="Thioredoxin-like fold" evidence="1">
    <location>
        <begin position="12"/>
        <end position="80"/>
    </location>
</feature>
<name>A0A2M8KP02_9BACT</name>
<dbReference type="InterPro" id="IPR036249">
    <property type="entry name" value="Thioredoxin-like_sf"/>
</dbReference>
<dbReference type="Pfam" id="PF13192">
    <property type="entry name" value="Thioredoxin_3"/>
    <property type="match status" value="1"/>
</dbReference>
<accession>A0A2M8KP02</accession>
<dbReference type="SUPFAM" id="SSF52833">
    <property type="entry name" value="Thioredoxin-like"/>
    <property type="match status" value="1"/>
</dbReference>
<dbReference type="Gene3D" id="3.40.30.10">
    <property type="entry name" value="Glutaredoxin"/>
    <property type="match status" value="1"/>
</dbReference>
<reference evidence="3" key="1">
    <citation type="submission" date="2017-09" db="EMBL/GenBank/DDBJ databases">
        <title>Depth-based differentiation of microbial function through sediment-hosted aquifers and enrichment of novel symbionts in the deep terrestrial subsurface.</title>
        <authorList>
            <person name="Probst A.J."/>
            <person name="Ladd B."/>
            <person name="Jarett J.K."/>
            <person name="Geller-Mcgrath D.E."/>
            <person name="Sieber C.M.K."/>
            <person name="Emerson J.B."/>
            <person name="Anantharaman K."/>
            <person name="Thomas B.C."/>
            <person name="Malmstrom R."/>
            <person name="Stieglmeier M."/>
            <person name="Klingl A."/>
            <person name="Woyke T."/>
            <person name="Ryan C.M."/>
            <person name="Banfield J.F."/>
        </authorList>
    </citation>
    <scope>NUCLEOTIDE SEQUENCE [LARGE SCALE GENOMIC DNA]</scope>
</reference>
<evidence type="ECO:0000313" key="2">
    <source>
        <dbReference type="EMBL" id="PJE61642.1"/>
    </source>
</evidence>
<evidence type="ECO:0000313" key="3">
    <source>
        <dbReference type="Proteomes" id="UP000230222"/>
    </source>
</evidence>
<gene>
    <name evidence="2" type="ORF">COU87_03595</name>
</gene>
<dbReference type="InterPro" id="IPR012336">
    <property type="entry name" value="Thioredoxin-like_fold"/>
</dbReference>
<protein>
    <submittedName>
        <fullName evidence="2">Thioredoxin</fullName>
    </submittedName>
</protein>
<evidence type="ECO:0000259" key="1">
    <source>
        <dbReference type="Pfam" id="PF13192"/>
    </source>
</evidence>
<comment type="caution">
    <text evidence="2">The sequence shown here is derived from an EMBL/GenBank/DDBJ whole genome shotgun (WGS) entry which is preliminary data.</text>
</comment>
<organism evidence="2 3">
    <name type="scientific">Candidatus Roizmanbacteria bacterium CG10_big_fil_rev_8_21_14_0_10_39_12</name>
    <dbReference type="NCBI Taxonomy" id="1974852"/>
    <lineage>
        <taxon>Bacteria</taxon>
        <taxon>Candidatus Roizmaniibacteriota</taxon>
    </lineage>
</organism>
<dbReference type="AlphaFoldDB" id="A0A2M8KP02"/>
<dbReference type="EMBL" id="PFEC01000061">
    <property type="protein sequence ID" value="PJE61642.1"/>
    <property type="molecule type" value="Genomic_DNA"/>
</dbReference>
<proteinExistence type="predicted"/>
<dbReference type="Proteomes" id="UP000230222">
    <property type="component" value="Unassembled WGS sequence"/>
</dbReference>
<sequence>MIWIKGLKQYCDTCAHCTLALEALNRIKKDKPDLEIEKIDLLKPEGQEMAQKYGIMASPGIVIDGKLTFQGGGSKRETAEKSFAELAASYL</sequence>